<evidence type="ECO:0000256" key="1">
    <source>
        <dbReference type="SAM" id="Phobius"/>
    </source>
</evidence>
<accession>D8PDM6</accession>
<dbReference type="AlphaFoldDB" id="D8PDM6"/>
<dbReference type="OrthoDB" id="9810681at2"/>
<dbReference type="eggNOG" id="COG3209">
    <property type="taxonomic scope" value="Bacteria"/>
</dbReference>
<dbReference type="STRING" id="330214.NIDE1600"/>
<proteinExistence type="predicted"/>
<protein>
    <recommendedName>
        <fullName evidence="4">Rhs family protein</fullName>
    </recommendedName>
</protein>
<keyword evidence="1" id="KW-0472">Membrane</keyword>
<dbReference type="Gene3D" id="2.180.10.10">
    <property type="entry name" value="RHS repeat-associated core"/>
    <property type="match status" value="1"/>
</dbReference>
<evidence type="ECO:0000313" key="2">
    <source>
        <dbReference type="EMBL" id="CBK41335.1"/>
    </source>
</evidence>
<dbReference type="Proteomes" id="UP000001660">
    <property type="component" value="Chromosome"/>
</dbReference>
<dbReference type="KEGG" id="nde:NIDE1600"/>
<keyword evidence="3" id="KW-1185">Reference proteome</keyword>
<gene>
    <name evidence="2" type="ORF">NIDE1600</name>
</gene>
<reference evidence="2 3" key="1">
    <citation type="journal article" date="2010" name="Proc. Natl. Acad. Sci. U.S.A.">
        <title>A Nitrospira metagenome illuminates the physiology and evolution of globally important nitrite-oxidizing bacteria.</title>
        <authorList>
            <person name="Lucker S."/>
            <person name="Wagner M."/>
            <person name="Maixner F."/>
            <person name="Pelletier E."/>
            <person name="Koch H."/>
            <person name="Vacherie B."/>
            <person name="Rattei T."/>
            <person name="Sinninghe Damste J."/>
            <person name="Spieck E."/>
            <person name="Le Paslier D."/>
            <person name="Daims H."/>
        </authorList>
    </citation>
    <scope>NUCLEOTIDE SEQUENCE [LARGE SCALE GENOMIC DNA]</scope>
</reference>
<keyword evidence="1" id="KW-1133">Transmembrane helix</keyword>
<feature type="transmembrane region" description="Helical" evidence="1">
    <location>
        <begin position="21"/>
        <end position="43"/>
    </location>
</feature>
<dbReference type="HOGENOM" id="CLU_884771_0_0_0"/>
<sequence>MSPQFLSQALPDRADLIRRPRLGFLGSFFLTLFIVLLTLGLAIPSFSADLSDREEDGLLGDVLSVETRESLLVQTDRYDPVGRLIERVQSGVETSQGLWPLRFVYIYDQAGRRTAEVVQDARGAVVKETRSVYDDRGNRSAELAAWGDGTFENVSLYEYDDEHRRVRGLHFNGVRVINRNLYAFDPAGRLVRERFERNYHYNAAGAQVVMTDRFDTGYEVAIVYDERGQVREKIVSDLRGRRQGRSEFQYDEHGTQVEERIVNTNGQVTERKVYRYEYDAVGNWTTETLQWWEVTDGRETLKESHVRERNILYY</sequence>
<organism evidence="2 3">
    <name type="scientific">Nitrospira defluvii</name>
    <dbReference type="NCBI Taxonomy" id="330214"/>
    <lineage>
        <taxon>Bacteria</taxon>
        <taxon>Pseudomonadati</taxon>
        <taxon>Nitrospirota</taxon>
        <taxon>Nitrospiria</taxon>
        <taxon>Nitrospirales</taxon>
        <taxon>Nitrospiraceae</taxon>
        <taxon>Nitrospira</taxon>
    </lineage>
</organism>
<evidence type="ECO:0000313" key="3">
    <source>
        <dbReference type="Proteomes" id="UP000001660"/>
    </source>
</evidence>
<name>D8PDM6_9BACT</name>
<keyword evidence="1" id="KW-0812">Transmembrane</keyword>
<dbReference type="EMBL" id="FP929003">
    <property type="protein sequence ID" value="CBK41335.1"/>
    <property type="molecule type" value="Genomic_DNA"/>
</dbReference>
<evidence type="ECO:0008006" key="4">
    <source>
        <dbReference type="Google" id="ProtNLM"/>
    </source>
</evidence>